<reference evidence="3" key="1">
    <citation type="journal article" date="2015" name="Proc. Natl. Acad. Sci. U.S.A.">
        <title>Genome sequencing of adzuki bean (Vigna angularis) provides insight into high starch and low fat accumulation and domestication.</title>
        <authorList>
            <person name="Yang K."/>
            <person name="Tian Z."/>
            <person name="Chen C."/>
            <person name="Luo L."/>
            <person name="Zhao B."/>
            <person name="Wang Z."/>
            <person name="Yu L."/>
            <person name="Li Y."/>
            <person name="Sun Y."/>
            <person name="Li W."/>
            <person name="Chen Y."/>
            <person name="Li Y."/>
            <person name="Zhang Y."/>
            <person name="Ai D."/>
            <person name="Zhao J."/>
            <person name="Shang C."/>
            <person name="Ma Y."/>
            <person name="Wu B."/>
            <person name="Wang M."/>
            <person name="Gao L."/>
            <person name="Sun D."/>
            <person name="Zhang P."/>
            <person name="Guo F."/>
            <person name="Wang W."/>
            <person name="Li Y."/>
            <person name="Wang J."/>
            <person name="Varshney R.K."/>
            <person name="Wang J."/>
            <person name="Ling H.Q."/>
            <person name="Wan P."/>
        </authorList>
    </citation>
    <scope>NUCLEOTIDE SEQUENCE</scope>
    <source>
        <strain evidence="3">cv. Jingnong 6</strain>
    </source>
</reference>
<evidence type="ECO:0000313" key="3">
    <source>
        <dbReference type="Proteomes" id="UP000053144"/>
    </source>
</evidence>
<accession>A0A0L9TW32</accession>
<name>A0A0L9TW32_PHAAN</name>
<dbReference type="EMBL" id="CM003372">
    <property type="protein sequence ID" value="KOM34691.1"/>
    <property type="molecule type" value="Genomic_DNA"/>
</dbReference>
<sequence>MKVTKKNEYNLPYVVFISKILRLQNVDIKNEITIGDNKKNVIKKLFLEHSGLRKSKEGWFFKDEFFPDIDKVDPTNIDKSKYEFITQTKFEEFVEVKFKRPDEKMSMLQKYFTELHKKMDYALRINTFGDTSIDDSESEKKSLDENIVESFEKE</sequence>
<feature type="region of interest" description="Disordered" evidence="1">
    <location>
        <begin position="133"/>
        <end position="154"/>
    </location>
</feature>
<gene>
    <name evidence="2" type="ORF">LR48_Vigan02g084100</name>
</gene>
<evidence type="ECO:0000313" key="2">
    <source>
        <dbReference type="EMBL" id="KOM34691.1"/>
    </source>
</evidence>
<organism evidence="2 3">
    <name type="scientific">Phaseolus angularis</name>
    <name type="common">Azuki bean</name>
    <name type="synonym">Vigna angularis</name>
    <dbReference type="NCBI Taxonomy" id="3914"/>
    <lineage>
        <taxon>Eukaryota</taxon>
        <taxon>Viridiplantae</taxon>
        <taxon>Streptophyta</taxon>
        <taxon>Embryophyta</taxon>
        <taxon>Tracheophyta</taxon>
        <taxon>Spermatophyta</taxon>
        <taxon>Magnoliopsida</taxon>
        <taxon>eudicotyledons</taxon>
        <taxon>Gunneridae</taxon>
        <taxon>Pentapetalae</taxon>
        <taxon>rosids</taxon>
        <taxon>fabids</taxon>
        <taxon>Fabales</taxon>
        <taxon>Fabaceae</taxon>
        <taxon>Papilionoideae</taxon>
        <taxon>50 kb inversion clade</taxon>
        <taxon>NPAAA clade</taxon>
        <taxon>indigoferoid/millettioid clade</taxon>
        <taxon>Phaseoleae</taxon>
        <taxon>Vigna</taxon>
    </lineage>
</organism>
<dbReference type="Proteomes" id="UP000053144">
    <property type="component" value="Chromosome 2"/>
</dbReference>
<protein>
    <submittedName>
        <fullName evidence="2">Uncharacterized protein</fullName>
    </submittedName>
</protein>
<evidence type="ECO:0000256" key="1">
    <source>
        <dbReference type="SAM" id="MobiDB-lite"/>
    </source>
</evidence>
<dbReference type="AlphaFoldDB" id="A0A0L9TW32"/>
<feature type="compositionally biased region" description="Basic and acidic residues" evidence="1">
    <location>
        <begin position="138"/>
        <end position="154"/>
    </location>
</feature>
<proteinExistence type="predicted"/>
<dbReference type="Gramene" id="KOM34691">
    <property type="protein sequence ID" value="KOM34691"/>
    <property type="gene ID" value="LR48_Vigan02g084100"/>
</dbReference>